<organism evidence="1 3">
    <name type="scientific">Burkholderia gladioli</name>
    <name type="common">Pseudomonas marginata</name>
    <name type="synonym">Phytomonas marginata</name>
    <dbReference type="NCBI Taxonomy" id="28095"/>
    <lineage>
        <taxon>Bacteria</taxon>
        <taxon>Pseudomonadati</taxon>
        <taxon>Pseudomonadota</taxon>
        <taxon>Betaproteobacteria</taxon>
        <taxon>Burkholderiales</taxon>
        <taxon>Burkholderiaceae</taxon>
        <taxon>Burkholderia</taxon>
    </lineage>
</organism>
<evidence type="ECO:0000313" key="2">
    <source>
        <dbReference type="EMBL" id="KGC10459.1"/>
    </source>
</evidence>
<dbReference type="KEGG" id="bgo:BM43_3027"/>
<comment type="caution">
    <text evidence="1">The sequence shown here is derived from an EMBL/GenBank/DDBJ whole genome shotgun (WGS) entry which is preliminary data.</text>
</comment>
<dbReference type="EMBL" id="JPGG01000018">
    <property type="protein sequence ID" value="KGC10459.1"/>
    <property type="molecule type" value="Genomic_DNA"/>
</dbReference>
<protein>
    <submittedName>
        <fullName evidence="1">Uncharacterized protein</fullName>
    </submittedName>
</protein>
<evidence type="ECO:0000313" key="1">
    <source>
        <dbReference type="EMBL" id="KGC09909.1"/>
    </source>
</evidence>
<dbReference type="EMBL" id="JPGG01000018">
    <property type="protein sequence ID" value="KGC09909.1"/>
    <property type="molecule type" value="Genomic_DNA"/>
</dbReference>
<dbReference type="RefSeq" id="WP_036051805.1">
    <property type="nucleotide sequence ID" value="NZ_CADEVY010000006.1"/>
</dbReference>
<name>A0AAW3ES62_BURGA</name>
<reference evidence="1 3" key="1">
    <citation type="submission" date="2014-04" db="EMBL/GenBank/DDBJ databases">
        <authorList>
            <person name="Bishop-Lilly K.A."/>
            <person name="Broomall S.M."/>
            <person name="Chain P.S."/>
            <person name="Chertkov O."/>
            <person name="Coyne S.R."/>
            <person name="Daligault H.E."/>
            <person name="Davenport K.W."/>
            <person name="Erkkila T."/>
            <person name="Frey K.G."/>
            <person name="Gibbons H.S."/>
            <person name="Gu W."/>
            <person name="Jaissle J."/>
            <person name="Johnson S.L."/>
            <person name="Koroleva G.I."/>
            <person name="Ladner J.T."/>
            <person name="Lo C.-C."/>
            <person name="Minogue T.D."/>
            <person name="Munk C."/>
            <person name="Palacios G.F."/>
            <person name="Redden C.L."/>
            <person name="Rosenzweig C.N."/>
            <person name="Scholz M.B."/>
            <person name="Teshima H."/>
            <person name="Xu Y."/>
        </authorList>
    </citation>
    <scope>NUCLEOTIDE SEQUENCE [LARGE SCALE GENOMIC DNA]</scope>
    <source>
        <strain evidence="1">Gladioli</strain>
        <strain evidence="3">gladioli</strain>
    </source>
</reference>
<gene>
    <name evidence="1" type="ORF">DM48_5817</name>
    <name evidence="2" type="ORF">DM48_5869</name>
</gene>
<proteinExistence type="predicted"/>
<dbReference type="AlphaFoldDB" id="A0AAW3ES62"/>
<evidence type="ECO:0000313" key="3">
    <source>
        <dbReference type="Proteomes" id="UP000029590"/>
    </source>
</evidence>
<dbReference type="Proteomes" id="UP000029590">
    <property type="component" value="Unassembled WGS sequence"/>
</dbReference>
<sequence length="83" mass="9229">MDKEQIYDEEIRPLMNEIIAIAQEHKIDFVASFAIPTEADPTLNCTTGIVAPEGRAELRFALRVLVDGLPAISGFAITTRREQ</sequence>
<accession>A0AAW3ES62</accession>